<feature type="domain" description="Purple acid phosphatase N-terminal" evidence="4">
    <location>
        <begin position="402"/>
        <end position="465"/>
    </location>
</feature>
<dbReference type="Gene3D" id="2.60.120.260">
    <property type="entry name" value="Galactose-binding domain-like"/>
    <property type="match status" value="1"/>
</dbReference>
<proteinExistence type="predicted"/>
<accession>A0A2P8D2Z2</accession>
<dbReference type="InterPro" id="IPR008963">
    <property type="entry name" value="Purple_acid_Pase-like_N"/>
</dbReference>
<organism evidence="6 7">
    <name type="scientific">Taibaiella chishuiensis</name>
    <dbReference type="NCBI Taxonomy" id="1434707"/>
    <lineage>
        <taxon>Bacteria</taxon>
        <taxon>Pseudomonadati</taxon>
        <taxon>Bacteroidota</taxon>
        <taxon>Chitinophagia</taxon>
        <taxon>Chitinophagales</taxon>
        <taxon>Chitinophagaceae</taxon>
        <taxon>Taibaiella</taxon>
    </lineage>
</organism>
<dbReference type="SUPFAM" id="SSF56300">
    <property type="entry name" value="Metallo-dependent phosphatases"/>
    <property type="match status" value="1"/>
</dbReference>
<dbReference type="Gene3D" id="2.60.40.380">
    <property type="entry name" value="Purple acid phosphatase-like, N-terminal"/>
    <property type="match status" value="1"/>
</dbReference>
<dbReference type="Pfam" id="PF16656">
    <property type="entry name" value="Pur_ac_phosph_N"/>
    <property type="match status" value="1"/>
</dbReference>
<dbReference type="Pfam" id="PF00149">
    <property type="entry name" value="Metallophos"/>
    <property type="match status" value="1"/>
</dbReference>
<evidence type="ECO:0000259" key="3">
    <source>
        <dbReference type="Pfam" id="PF00149"/>
    </source>
</evidence>
<dbReference type="RefSeq" id="WP_219905983.1">
    <property type="nucleotide sequence ID" value="NZ_PYGD01000005.1"/>
</dbReference>
<dbReference type="AlphaFoldDB" id="A0A2P8D2Z2"/>
<feature type="domain" description="Calcineurin-like phosphoesterase" evidence="3">
    <location>
        <begin position="492"/>
        <end position="706"/>
    </location>
</feature>
<reference evidence="6 7" key="1">
    <citation type="submission" date="2018-03" db="EMBL/GenBank/DDBJ databases">
        <title>Genomic Encyclopedia of Type Strains, Phase III (KMG-III): the genomes of soil and plant-associated and newly described type strains.</title>
        <authorList>
            <person name="Whitman W."/>
        </authorList>
    </citation>
    <scope>NUCLEOTIDE SEQUENCE [LARGE SCALE GENOMIC DNA]</scope>
    <source>
        <strain evidence="6 7">CGMCC 1.12700</strain>
    </source>
</reference>
<dbReference type="Gene3D" id="2.60.40.10">
    <property type="entry name" value="Immunoglobulins"/>
    <property type="match status" value="1"/>
</dbReference>
<dbReference type="InterPro" id="IPR029052">
    <property type="entry name" value="Metallo-depent_PP-like"/>
</dbReference>
<evidence type="ECO:0000256" key="1">
    <source>
        <dbReference type="ARBA" id="ARBA00022729"/>
    </source>
</evidence>
<dbReference type="InterPro" id="IPR004843">
    <property type="entry name" value="Calcineurin-like_PHP"/>
</dbReference>
<dbReference type="PANTHER" id="PTHR45867">
    <property type="entry name" value="PURPLE ACID PHOSPHATASE"/>
    <property type="match status" value="1"/>
</dbReference>
<dbReference type="GO" id="GO:0046872">
    <property type="term" value="F:metal ion binding"/>
    <property type="evidence" value="ECO:0007669"/>
    <property type="project" value="InterPro"/>
</dbReference>
<name>A0A2P8D2Z2_9BACT</name>
<evidence type="ECO:0000259" key="5">
    <source>
        <dbReference type="Pfam" id="PF18962"/>
    </source>
</evidence>
<dbReference type="Proteomes" id="UP000240572">
    <property type="component" value="Unassembled WGS sequence"/>
</dbReference>
<dbReference type="NCBIfam" id="TIGR04183">
    <property type="entry name" value="Por_Secre_tail"/>
    <property type="match status" value="1"/>
</dbReference>
<evidence type="ECO:0000313" key="6">
    <source>
        <dbReference type="EMBL" id="PSK91600.1"/>
    </source>
</evidence>
<dbReference type="InterPro" id="IPR015914">
    <property type="entry name" value="PAPs_N"/>
</dbReference>
<feature type="chain" id="PRO_5015181893" evidence="2">
    <location>
        <begin position="24"/>
        <end position="1073"/>
    </location>
</feature>
<feature type="domain" description="Secretion system C-terminal sorting" evidence="5">
    <location>
        <begin position="1000"/>
        <end position="1072"/>
    </location>
</feature>
<keyword evidence="1 2" id="KW-0732">Signal</keyword>
<evidence type="ECO:0000256" key="2">
    <source>
        <dbReference type="SAM" id="SignalP"/>
    </source>
</evidence>
<feature type="signal peptide" evidence="2">
    <location>
        <begin position="1"/>
        <end position="23"/>
    </location>
</feature>
<dbReference type="Pfam" id="PF18962">
    <property type="entry name" value="Por_Secre_tail"/>
    <property type="match status" value="1"/>
</dbReference>
<dbReference type="InterPro" id="IPR026444">
    <property type="entry name" value="Secre_tail"/>
</dbReference>
<comment type="caution">
    <text evidence="6">The sequence shown here is derived from an EMBL/GenBank/DDBJ whole genome shotgun (WGS) entry which is preliminary data.</text>
</comment>
<keyword evidence="7" id="KW-1185">Reference proteome</keyword>
<sequence>MLKKIPALLCSGLLLLAGATAFGQPVQTLIRTVNSVEDDAEQCIPGGTGVFGKMNLGSSDLDICTDGTQKLMMGMRFKNLPIPSQAIIQSAYIQFTTKGDSNPIAGDVYITVQDSDSTAAFVDTLYNMSGRPMVADSTLWPTNASPTWSGAAGGTAGPDQKTTNFASVLQKVINRPGWNGSSLVVTMKGEGTKSAWTYNGSPLYAPKLIIQYEGYPTPMPVTNFPVRKASSWKYLDDGSDMGTAWTAPTFNDSSWSYGPGKLGYNDNAAAIISYGPNPANRYITYYFRKQFNIPSLAALDDTLVVSLLRDDGAIVFINGAEVLRSNMPSGAVNYRTKALTDVNGTDESAYTSYYVPRNLFVNGLNTIAVEVHQKDSLSDDLGFDLELKERALPALIRGPYLQMATQTSMNIRWRTDEPVAGQVHYGTSIGALTQVAADPALLTEHEIKLTGLTPYTKYYYAIGTSYGAPLQGDTANYFYTLPPAGNSDNLYRIGVIGDCGNNSTNQRSVRDKLSAYLGNNYMNAWILLGDNAYNTGTDAEYQAEFFNIYKDQFLKQNPLFPAPGNHDYGNSQSSPSVGNHILAPYYQNFTMPTHGESGGLASNSEAFYSFDIGNVHFLSLDSYGKEDGATTRLYDTTGAQVQWIKQDLQANSNKGWTVVYWHHPPYTMGSHNSDAETELVNIRQNFIRILERYGVDLILCGHSHDYERSKLMKGHYGAEASFDPATHNLSQSTGLYNGSLNSCPYIKDSSNNYQGTVYVVSGSAGQLEGEQPNYPHDALPFANSTVGGSMILEVKGNRLDAKWICSDGTIRDKFTMMKDVNKKVVAPITHGASINLEASFNSDYTWQGVNSNSKSVTVSPVDTTVYTVKDSNTCLADTFVVQVSSAPLPLSWGYIKASRYDERSNLVSWETLQEKNVQVFEVERSENGASFFPVGTVAATGNSMTPVAYTFLDKTIAISKPVYYYRIHQKDIDGKSSYSATVQVSGTNNTAATTEVIVAPNPAHAGQMQISISGSGSVTANMVLTDLSGSVITKKTCQLTNKGQLFLPQINSGIYLLSVITEGNSSVRKIVIP</sequence>
<dbReference type="SUPFAM" id="SSF49363">
    <property type="entry name" value="Purple acid phosphatase, N-terminal domain"/>
    <property type="match status" value="1"/>
</dbReference>
<protein>
    <submittedName>
        <fullName evidence="6">Putative secreted protein (Por secretion system target)</fullName>
    </submittedName>
</protein>
<gene>
    <name evidence="6" type="ORF">B0I18_105185</name>
</gene>
<evidence type="ECO:0000313" key="7">
    <source>
        <dbReference type="Proteomes" id="UP000240572"/>
    </source>
</evidence>
<dbReference type="PANTHER" id="PTHR45867:SF3">
    <property type="entry name" value="ACID PHOSPHATASE TYPE 7"/>
    <property type="match status" value="1"/>
</dbReference>
<dbReference type="GO" id="GO:0003993">
    <property type="term" value="F:acid phosphatase activity"/>
    <property type="evidence" value="ECO:0007669"/>
    <property type="project" value="InterPro"/>
</dbReference>
<evidence type="ECO:0000259" key="4">
    <source>
        <dbReference type="Pfam" id="PF16656"/>
    </source>
</evidence>
<dbReference type="EMBL" id="PYGD01000005">
    <property type="protein sequence ID" value="PSK91600.1"/>
    <property type="molecule type" value="Genomic_DNA"/>
</dbReference>
<dbReference type="InterPro" id="IPR013783">
    <property type="entry name" value="Ig-like_fold"/>
</dbReference>
<dbReference type="Gene3D" id="3.60.21.10">
    <property type="match status" value="1"/>
</dbReference>